<evidence type="ECO:0000313" key="2">
    <source>
        <dbReference type="Proteomes" id="UP000033070"/>
    </source>
</evidence>
<dbReference type="KEGG" id="fam:OYT1_ch2443"/>
<name>A0A2Z6GEF3_9PROT</name>
<reference evidence="1 2" key="1">
    <citation type="submission" date="2018-06" db="EMBL/GenBank/DDBJ databases">
        <title>OYT1 Genome Sequencing.</title>
        <authorList>
            <person name="Kato S."/>
            <person name="Itoh T."/>
            <person name="Ohkuma M."/>
        </authorList>
    </citation>
    <scope>NUCLEOTIDE SEQUENCE [LARGE SCALE GENOMIC DNA]</scope>
    <source>
        <strain evidence="1 2">OYT1</strain>
    </source>
</reference>
<dbReference type="STRING" id="1188319.OYT1_01423"/>
<gene>
    <name evidence="1" type="ORF">OYT1_ch2443</name>
</gene>
<organism evidence="1 2">
    <name type="scientific">Ferriphaselus amnicola</name>
    <dbReference type="NCBI Taxonomy" id="1188319"/>
    <lineage>
        <taxon>Bacteria</taxon>
        <taxon>Pseudomonadati</taxon>
        <taxon>Pseudomonadota</taxon>
        <taxon>Betaproteobacteria</taxon>
        <taxon>Nitrosomonadales</taxon>
        <taxon>Gallionellaceae</taxon>
        <taxon>Ferriphaselus</taxon>
    </lineage>
</organism>
<protein>
    <submittedName>
        <fullName evidence="1">Uncharacterized protein</fullName>
    </submittedName>
</protein>
<dbReference type="EMBL" id="AP018738">
    <property type="protein sequence ID" value="BBE51956.1"/>
    <property type="molecule type" value="Genomic_DNA"/>
</dbReference>
<dbReference type="AlphaFoldDB" id="A0A2Z6GEF3"/>
<dbReference type="Proteomes" id="UP000033070">
    <property type="component" value="Chromosome"/>
</dbReference>
<keyword evidence="2" id="KW-1185">Reference proteome</keyword>
<accession>A0A2Z6GEF3</accession>
<evidence type="ECO:0000313" key="1">
    <source>
        <dbReference type="EMBL" id="BBE51956.1"/>
    </source>
</evidence>
<sequence length="68" mass="7630">MELRIETQCRVIRIAEVIVIGTSFLVEILTKKTQIECKSPESTQIDAPLPISNIRRLASSAQLTIFSE</sequence>
<proteinExistence type="predicted"/>